<dbReference type="Pfam" id="PF13393">
    <property type="entry name" value="tRNA-synt_His"/>
    <property type="match status" value="1"/>
</dbReference>
<keyword evidence="4" id="KW-0328">Glycosyltransferase</keyword>
<evidence type="ECO:0000259" key="3">
    <source>
        <dbReference type="Pfam" id="PF13393"/>
    </source>
</evidence>
<evidence type="ECO:0000256" key="1">
    <source>
        <dbReference type="ARBA" id="ARBA00004496"/>
    </source>
</evidence>
<sequence>MQQSTWFTPDGLEDLLPSQAQKLEYYRRKLMDGFTLSGYDLVLPPLAEFTDSLLTGTARHMAMDTCCFTDQESGKMMGVRADMTPQVARIVSNRLKASGQISRLCYAGEVLKTRNNKAKGSRSPIQLGAELFGHSGVESDIEIIELMLESMQMLSLKKCKISLGHVGIVDELISLAGLDENQTTQLIDIFERKALPEYQQLLTEITLPDRVVGAFNLLLTLCGEASGVISQAKAHLSALSPVLKNAIDRLDTVISFLNTMHSNPIHLDLADIRGYQYHTGIIFACYSDDGFLLPICKGGRYDNIGSDFGLALPATGFSLDLRAALDLLAPVAPVETECVYVSSQADKALQKKIVELKLSGVRVVKVFDLSTLISGEKVLVNANGQWVIESV</sequence>
<dbReference type="InterPro" id="IPR041715">
    <property type="entry name" value="HisRS-like_core"/>
</dbReference>
<dbReference type="PIRSF" id="PIRSF001549">
    <property type="entry name" value="His-tRNA_synth"/>
    <property type="match status" value="1"/>
</dbReference>
<dbReference type="EC" id="2.4.2.17" evidence="4"/>
<comment type="subcellular location">
    <subcellularLocation>
        <location evidence="1">Cytoplasm</location>
    </subcellularLocation>
</comment>
<dbReference type="HAMAP" id="MF_00125">
    <property type="entry name" value="HisZ"/>
    <property type="match status" value="1"/>
</dbReference>
<dbReference type="GO" id="GO:0005737">
    <property type="term" value="C:cytoplasm"/>
    <property type="evidence" value="ECO:0007669"/>
    <property type="project" value="UniProtKB-SubCell"/>
</dbReference>
<evidence type="ECO:0000256" key="2">
    <source>
        <dbReference type="ARBA" id="ARBA00022490"/>
    </source>
</evidence>
<dbReference type="GO" id="GO:0004821">
    <property type="term" value="F:histidine-tRNA ligase activity"/>
    <property type="evidence" value="ECO:0007669"/>
    <property type="project" value="TreeGrafter"/>
</dbReference>
<dbReference type="GO" id="GO:0003879">
    <property type="term" value="F:ATP phosphoribosyltransferase activity"/>
    <property type="evidence" value="ECO:0007669"/>
    <property type="project" value="UniProtKB-EC"/>
</dbReference>
<dbReference type="AlphaFoldDB" id="A0A3B0VVY6"/>
<keyword evidence="2" id="KW-0963">Cytoplasm</keyword>
<keyword evidence="4" id="KW-0808">Transferase</keyword>
<dbReference type="GO" id="GO:0006427">
    <property type="term" value="P:histidyl-tRNA aminoacylation"/>
    <property type="evidence" value="ECO:0007669"/>
    <property type="project" value="TreeGrafter"/>
</dbReference>
<dbReference type="Gene3D" id="3.30.930.10">
    <property type="entry name" value="Bira Bifunctional Protein, Domain 2"/>
    <property type="match status" value="1"/>
</dbReference>
<gene>
    <name evidence="4" type="ORF">MNBD_GAMMA03-171</name>
</gene>
<dbReference type="InterPro" id="IPR004516">
    <property type="entry name" value="HisRS/HisZ"/>
</dbReference>
<organism evidence="4">
    <name type="scientific">hydrothermal vent metagenome</name>
    <dbReference type="NCBI Taxonomy" id="652676"/>
    <lineage>
        <taxon>unclassified sequences</taxon>
        <taxon>metagenomes</taxon>
        <taxon>ecological metagenomes</taxon>
    </lineage>
</organism>
<dbReference type="NCBIfam" id="NF009086">
    <property type="entry name" value="PRK12421.1"/>
    <property type="match status" value="1"/>
</dbReference>
<dbReference type="EMBL" id="UOFC01000167">
    <property type="protein sequence ID" value="VAW47798.1"/>
    <property type="molecule type" value="Genomic_DNA"/>
</dbReference>
<evidence type="ECO:0000313" key="4">
    <source>
        <dbReference type="EMBL" id="VAW47798.1"/>
    </source>
</evidence>
<dbReference type="SUPFAM" id="SSF55681">
    <property type="entry name" value="Class II aaRS and biotin synthetases"/>
    <property type="match status" value="1"/>
</dbReference>
<proteinExistence type="inferred from homology"/>
<dbReference type="CDD" id="cd00773">
    <property type="entry name" value="HisRS-like_core"/>
    <property type="match status" value="1"/>
</dbReference>
<dbReference type="NCBIfam" id="TIGR00443">
    <property type="entry name" value="hisZ_biosyn_reg"/>
    <property type="match status" value="1"/>
</dbReference>
<dbReference type="GO" id="GO:0000105">
    <property type="term" value="P:L-histidine biosynthetic process"/>
    <property type="evidence" value="ECO:0007669"/>
    <property type="project" value="InterPro"/>
</dbReference>
<protein>
    <submittedName>
        <fullName evidence="4">ATP phosphoribosyltransferase regulatory subunit</fullName>
        <ecNumber evidence="4">2.4.2.17</ecNumber>
    </submittedName>
</protein>
<dbReference type="NCBIfam" id="NF008935">
    <property type="entry name" value="PRK12292.1-1"/>
    <property type="match status" value="1"/>
</dbReference>
<dbReference type="PANTHER" id="PTHR43707">
    <property type="entry name" value="HISTIDYL-TRNA SYNTHETASE"/>
    <property type="match status" value="1"/>
</dbReference>
<dbReference type="InterPro" id="IPR045864">
    <property type="entry name" value="aa-tRNA-synth_II/BPL/LPL"/>
</dbReference>
<dbReference type="PANTHER" id="PTHR43707:SF1">
    <property type="entry name" value="HISTIDINE--TRNA LIGASE, MITOCHONDRIAL-RELATED"/>
    <property type="match status" value="1"/>
</dbReference>
<feature type="domain" description="Class II Histidinyl-tRNA synthetase (HisRS)-like catalytic core" evidence="3">
    <location>
        <begin position="11"/>
        <end position="323"/>
    </location>
</feature>
<name>A0A3B0VVY6_9ZZZZ</name>
<reference evidence="4" key="1">
    <citation type="submission" date="2018-06" db="EMBL/GenBank/DDBJ databases">
        <authorList>
            <person name="Zhirakovskaya E."/>
        </authorList>
    </citation>
    <scope>NUCLEOTIDE SEQUENCE</scope>
</reference>
<dbReference type="InterPro" id="IPR004517">
    <property type="entry name" value="HisZ"/>
</dbReference>
<accession>A0A3B0VVY6</accession>